<keyword evidence="1" id="KW-0732">Signal</keyword>
<proteinExistence type="predicted"/>
<accession>A0A1V2UZE5</accession>
<sequence>METLTKMKLKQLICISFFALSHSTFAANLQCKKDYETVISKNIIEVSTAFNSGNLRYIESKTDSSLINYIGGKDAYKNLLELAANSFREKNIVVSKVETSPPQNNYIVGNNELCFVPKQVTLIVNGKQQLGSKSFMLAVRPLASKEWKYLDGSGFQKNPHMLYVLFPDFPRNIKISLLNSK</sequence>
<dbReference type="AlphaFoldDB" id="A0A1V2UZE5"/>
<dbReference type="EMBL" id="LFZS01000003">
    <property type="protein sequence ID" value="ONN55325.1"/>
    <property type="molecule type" value="Genomic_DNA"/>
</dbReference>
<evidence type="ECO:0000256" key="1">
    <source>
        <dbReference type="SAM" id="SignalP"/>
    </source>
</evidence>
<gene>
    <name evidence="2" type="ORF">AC058_05685</name>
</gene>
<feature type="chain" id="PRO_5012414764" evidence="1">
    <location>
        <begin position="27"/>
        <end position="181"/>
    </location>
</feature>
<dbReference type="Proteomes" id="UP000189376">
    <property type="component" value="Unassembled WGS sequence"/>
</dbReference>
<name>A0A1V2UZE5_9GAMM</name>
<organism evidence="2 3">
    <name type="scientific">Acinetobacter genomosp. 33YU</name>
    <dbReference type="NCBI Taxonomy" id="1675530"/>
    <lineage>
        <taxon>Bacteria</taxon>
        <taxon>Pseudomonadati</taxon>
        <taxon>Pseudomonadota</taxon>
        <taxon>Gammaproteobacteria</taxon>
        <taxon>Moraxellales</taxon>
        <taxon>Moraxellaceae</taxon>
        <taxon>Acinetobacter</taxon>
    </lineage>
</organism>
<feature type="signal peptide" evidence="1">
    <location>
        <begin position="1"/>
        <end position="26"/>
    </location>
</feature>
<evidence type="ECO:0000313" key="3">
    <source>
        <dbReference type="Proteomes" id="UP000189376"/>
    </source>
</evidence>
<keyword evidence="3" id="KW-1185">Reference proteome</keyword>
<evidence type="ECO:0000313" key="2">
    <source>
        <dbReference type="EMBL" id="ONN55325.1"/>
    </source>
</evidence>
<reference evidence="2 3" key="1">
    <citation type="submission" date="2015-07" db="EMBL/GenBank/DDBJ databases">
        <title>Acinetobacter yuneri, a novel member of Acinetobacter calcoaceticus-Acinetobacter baumannii complex isolated from clinical specimen.</title>
        <authorList>
            <person name="Yu Y."/>
        </authorList>
    </citation>
    <scope>NUCLEOTIDE SEQUENCE [LARGE SCALE GENOMIC DNA]</scope>
    <source>
        <strain evidence="2 3">A362</strain>
    </source>
</reference>
<protein>
    <submittedName>
        <fullName evidence="2">Uncharacterized protein</fullName>
    </submittedName>
</protein>
<comment type="caution">
    <text evidence="2">The sequence shown here is derived from an EMBL/GenBank/DDBJ whole genome shotgun (WGS) entry which is preliminary data.</text>
</comment>